<dbReference type="EMBL" id="GL449158">
    <property type="protein sequence ID" value="EFN83197.1"/>
    <property type="molecule type" value="Genomic_DNA"/>
</dbReference>
<sequence>MATTGSVERLELLDAETNKTYVMYIDVQDTDKAHNGASSDQFVPLTTCPSPLASNHHSPKASISHVISNVAIDEQDGDNINGSDYNELNKSSNKEGKTPLLKRYSFFATTVAVKLVRMEYNATNVALYSTYT</sequence>
<gene>
    <name evidence="1" type="ORF">EAI_05987</name>
</gene>
<dbReference type="AlphaFoldDB" id="E2BM71"/>
<accession>E2BM71</accession>
<dbReference type="InParanoid" id="E2BM71"/>
<dbReference type="Proteomes" id="UP000008237">
    <property type="component" value="Unassembled WGS sequence"/>
</dbReference>
<keyword evidence="2" id="KW-1185">Reference proteome</keyword>
<organism evidence="2">
    <name type="scientific">Harpegnathos saltator</name>
    <name type="common">Jerdon's jumping ant</name>
    <dbReference type="NCBI Taxonomy" id="610380"/>
    <lineage>
        <taxon>Eukaryota</taxon>
        <taxon>Metazoa</taxon>
        <taxon>Ecdysozoa</taxon>
        <taxon>Arthropoda</taxon>
        <taxon>Hexapoda</taxon>
        <taxon>Insecta</taxon>
        <taxon>Pterygota</taxon>
        <taxon>Neoptera</taxon>
        <taxon>Endopterygota</taxon>
        <taxon>Hymenoptera</taxon>
        <taxon>Apocrita</taxon>
        <taxon>Aculeata</taxon>
        <taxon>Formicoidea</taxon>
        <taxon>Formicidae</taxon>
        <taxon>Ponerinae</taxon>
        <taxon>Ponerini</taxon>
        <taxon>Harpegnathos</taxon>
    </lineage>
</organism>
<name>E2BM71_HARSA</name>
<proteinExistence type="predicted"/>
<reference evidence="1 2" key="1">
    <citation type="journal article" date="2010" name="Science">
        <title>Genomic comparison of the ants Camponotus floridanus and Harpegnathos saltator.</title>
        <authorList>
            <person name="Bonasio R."/>
            <person name="Zhang G."/>
            <person name="Ye C."/>
            <person name="Mutti N.S."/>
            <person name="Fang X."/>
            <person name="Qin N."/>
            <person name="Donahue G."/>
            <person name="Yang P."/>
            <person name="Li Q."/>
            <person name="Li C."/>
            <person name="Zhang P."/>
            <person name="Huang Z."/>
            <person name="Berger S.L."/>
            <person name="Reinberg D."/>
            <person name="Wang J."/>
            <person name="Liebig J."/>
        </authorList>
    </citation>
    <scope>NUCLEOTIDE SEQUENCE [LARGE SCALE GENOMIC DNA]</scope>
    <source>
        <strain evidence="1 2">R22 G/1</strain>
    </source>
</reference>
<protein>
    <submittedName>
        <fullName evidence="1">Uncharacterized protein</fullName>
    </submittedName>
</protein>
<evidence type="ECO:0000313" key="2">
    <source>
        <dbReference type="Proteomes" id="UP000008237"/>
    </source>
</evidence>
<evidence type="ECO:0000313" key="1">
    <source>
        <dbReference type="EMBL" id="EFN83197.1"/>
    </source>
</evidence>